<comment type="caution">
    <text evidence="2">The sequence shown here is derived from an EMBL/GenBank/DDBJ whole genome shotgun (WGS) entry which is preliminary data.</text>
</comment>
<dbReference type="Proteomes" id="UP000823604">
    <property type="component" value="Unassembled WGS sequence"/>
</dbReference>
<protein>
    <submittedName>
        <fullName evidence="2">Uncharacterized protein</fullName>
    </submittedName>
</protein>
<evidence type="ECO:0000313" key="2">
    <source>
        <dbReference type="EMBL" id="MBO8472058.1"/>
    </source>
</evidence>
<reference evidence="2" key="1">
    <citation type="submission" date="2020-10" db="EMBL/GenBank/DDBJ databases">
        <authorList>
            <person name="Gilroy R."/>
        </authorList>
    </citation>
    <scope>NUCLEOTIDE SEQUENCE</scope>
    <source>
        <strain evidence="2">B1-8020</strain>
    </source>
</reference>
<gene>
    <name evidence="2" type="ORF">IAB81_00295</name>
</gene>
<sequence length="65" mass="7209">MRVLCLVLAFVLFFPASYAASAEDTLSALSRIEGADMTLYSLYDPSDSTPAKYCYNSDLQYINVL</sequence>
<dbReference type="AlphaFoldDB" id="A0A9D9IG26"/>
<evidence type="ECO:0000256" key="1">
    <source>
        <dbReference type="SAM" id="SignalP"/>
    </source>
</evidence>
<dbReference type="EMBL" id="JADIMA010000005">
    <property type="protein sequence ID" value="MBO8472058.1"/>
    <property type="molecule type" value="Genomic_DNA"/>
</dbReference>
<name>A0A9D9IG26_9BACT</name>
<evidence type="ECO:0000313" key="3">
    <source>
        <dbReference type="Proteomes" id="UP000823604"/>
    </source>
</evidence>
<feature type="chain" id="PRO_5038933413" evidence="1">
    <location>
        <begin position="20"/>
        <end position="65"/>
    </location>
</feature>
<keyword evidence="1" id="KW-0732">Signal</keyword>
<feature type="signal peptide" evidence="1">
    <location>
        <begin position="1"/>
        <end position="19"/>
    </location>
</feature>
<accession>A0A9D9IG26</accession>
<organism evidence="2 3">
    <name type="scientific">Candidatus Merdivivens pullicola</name>
    <dbReference type="NCBI Taxonomy" id="2840872"/>
    <lineage>
        <taxon>Bacteria</taxon>
        <taxon>Pseudomonadati</taxon>
        <taxon>Bacteroidota</taxon>
        <taxon>Bacteroidia</taxon>
        <taxon>Bacteroidales</taxon>
        <taxon>Muribaculaceae</taxon>
        <taxon>Muribaculaceae incertae sedis</taxon>
        <taxon>Candidatus Merdivivens</taxon>
    </lineage>
</organism>
<proteinExistence type="predicted"/>
<reference evidence="2" key="2">
    <citation type="journal article" date="2021" name="PeerJ">
        <title>Extensive microbial diversity within the chicken gut microbiome revealed by metagenomics and culture.</title>
        <authorList>
            <person name="Gilroy R."/>
            <person name="Ravi A."/>
            <person name="Getino M."/>
            <person name="Pursley I."/>
            <person name="Horton D.L."/>
            <person name="Alikhan N.F."/>
            <person name="Baker D."/>
            <person name="Gharbi K."/>
            <person name="Hall N."/>
            <person name="Watson M."/>
            <person name="Adriaenssens E.M."/>
            <person name="Foster-Nyarko E."/>
            <person name="Jarju S."/>
            <person name="Secka A."/>
            <person name="Antonio M."/>
            <person name="Oren A."/>
            <person name="Chaudhuri R.R."/>
            <person name="La Ragione R."/>
            <person name="Hildebrand F."/>
            <person name="Pallen M.J."/>
        </authorList>
    </citation>
    <scope>NUCLEOTIDE SEQUENCE</scope>
    <source>
        <strain evidence="2">B1-8020</strain>
    </source>
</reference>